<feature type="transmembrane region" description="Helical" evidence="1">
    <location>
        <begin position="53"/>
        <end position="72"/>
    </location>
</feature>
<proteinExistence type="predicted"/>
<keyword evidence="1" id="KW-1133">Transmembrane helix</keyword>
<keyword evidence="1" id="KW-0812">Transmembrane</keyword>
<protein>
    <submittedName>
        <fullName evidence="2">Uncharacterized protein</fullName>
    </submittedName>
</protein>
<sequence length="133" mass="15524">MIAGRKKKKKKKKILLMQKLKRIFTVSWKHAIQPKEGASTVHTTVIVNECTSLGFLYTFLAFIATMIGYNVYRQSYLYDLQDKQAVDMLSLRKMASIVNYANTCRDQTNKHFETQNLEELKAIIQYCHDNKLK</sequence>
<evidence type="ECO:0000313" key="2">
    <source>
        <dbReference type="EMBL" id="ETO08132.1"/>
    </source>
</evidence>
<dbReference type="AlphaFoldDB" id="X6M3T7"/>
<gene>
    <name evidence="2" type="ORF">RFI_29254</name>
</gene>
<comment type="caution">
    <text evidence="2">The sequence shown here is derived from an EMBL/GenBank/DDBJ whole genome shotgun (WGS) entry which is preliminary data.</text>
</comment>
<dbReference type="Proteomes" id="UP000023152">
    <property type="component" value="Unassembled WGS sequence"/>
</dbReference>
<reference evidence="2 3" key="1">
    <citation type="journal article" date="2013" name="Curr. Biol.">
        <title>The Genome of the Foraminiferan Reticulomyxa filosa.</title>
        <authorList>
            <person name="Glockner G."/>
            <person name="Hulsmann N."/>
            <person name="Schleicher M."/>
            <person name="Noegel A.A."/>
            <person name="Eichinger L."/>
            <person name="Gallinger C."/>
            <person name="Pawlowski J."/>
            <person name="Sierra R."/>
            <person name="Euteneuer U."/>
            <person name="Pillet L."/>
            <person name="Moustafa A."/>
            <person name="Platzer M."/>
            <person name="Groth M."/>
            <person name="Szafranski K."/>
            <person name="Schliwa M."/>
        </authorList>
    </citation>
    <scope>NUCLEOTIDE SEQUENCE [LARGE SCALE GENOMIC DNA]</scope>
</reference>
<name>X6M3T7_RETFI</name>
<organism evidence="2 3">
    <name type="scientific">Reticulomyxa filosa</name>
    <dbReference type="NCBI Taxonomy" id="46433"/>
    <lineage>
        <taxon>Eukaryota</taxon>
        <taxon>Sar</taxon>
        <taxon>Rhizaria</taxon>
        <taxon>Retaria</taxon>
        <taxon>Foraminifera</taxon>
        <taxon>Monothalamids</taxon>
        <taxon>Reticulomyxidae</taxon>
        <taxon>Reticulomyxa</taxon>
    </lineage>
</organism>
<dbReference type="EMBL" id="ASPP01025328">
    <property type="protein sequence ID" value="ETO08132.1"/>
    <property type="molecule type" value="Genomic_DNA"/>
</dbReference>
<evidence type="ECO:0000313" key="3">
    <source>
        <dbReference type="Proteomes" id="UP000023152"/>
    </source>
</evidence>
<accession>X6M3T7</accession>
<keyword evidence="3" id="KW-1185">Reference proteome</keyword>
<keyword evidence="1" id="KW-0472">Membrane</keyword>
<evidence type="ECO:0000256" key="1">
    <source>
        <dbReference type="SAM" id="Phobius"/>
    </source>
</evidence>